<dbReference type="OrthoDB" id="9803050at2"/>
<evidence type="ECO:0000256" key="3">
    <source>
        <dbReference type="ARBA" id="ARBA00023237"/>
    </source>
</evidence>
<dbReference type="AlphaFoldDB" id="A0A286AD88"/>
<organism evidence="4 5">
    <name type="scientific">Pedobacter xixiisoli</name>
    <dbReference type="NCBI Taxonomy" id="1476464"/>
    <lineage>
        <taxon>Bacteria</taxon>
        <taxon>Pseudomonadati</taxon>
        <taxon>Bacteroidota</taxon>
        <taxon>Sphingobacteriia</taxon>
        <taxon>Sphingobacteriales</taxon>
        <taxon>Sphingobacteriaceae</taxon>
        <taxon>Pedobacter</taxon>
    </lineage>
</organism>
<dbReference type="InterPro" id="IPR008969">
    <property type="entry name" value="CarboxyPept-like_regulatory"/>
</dbReference>
<keyword evidence="5" id="KW-1185">Reference proteome</keyword>
<protein>
    <submittedName>
        <fullName evidence="4">Outer membrane receptor proteins, mostly Fe transport</fullName>
    </submittedName>
</protein>
<keyword evidence="2" id="KW-0472">Membrane</keyword>
<keyword evidence="4" id="KW-0675">Receptor</keyword>
<dbReference type="SUPFAM" id="SSF49464">
    <property type="entry name" value="Carboxypeptidase regulatory domain-like"/>
    <property type="match status" value="1"/>
</dbReference>
<evidence type="ECO:0000313" key="4">
    <source>
        <dbReference type="EMBL" id="SOD19835.1"/>
    </source>
</evidence>
<gene>
    <name evidence="4" type="ORF">SAMN06297358_3541</name>
</gene>
<dbReference type="Proteomes" id="UP000219281">
    <property type="component" value="Unassembled WGS sequence"/>
</dbReference>
<evidence type="ECO:0000313" key="5">
    <source>
        <dbReference type="Proteomes" id="UP000219281"/>
    </source>
</evidence>
<dbReference type="SUPFAM" id="SSF56935">
    <property type="entry name" value="Porins"/>
    <property type="match status" value="1"/>
</dbReference>
<dbReference type="RefSeq" id="WP_097133343.1">
    <property type="nucleotide sequence ID" value="NZ_OCMT01000004.1"/>
</dbReference>
<name>A0A286AD88_9SPHI</name>
<comment type="subcellular location">
    <subcellularLocation>
        <location evidence="1">Cell outer membrane</location>
    </subcellularLocation>
</comment>
<dbReference type="EMBL" id="OCMT01000004">
    <property type="protein sequence ID" value="SOD19835.1"/>
    <property type="molecule type" value="Genomic_DNA"/>
</dbReference>
<keyword evidence="3" id="KW-0998">Cell outer membrane</keyword>
<evidence type="ECO:0000256" key="1">
    <source>
        <dbReference type="ARBA" id="ARBA00004442"/>
    </source>
</evidence>
<accession>A0A286AD88</accession>
<dbReference type="GO" id="GO:0009279">
    <property type="term" value="C:cell outer membrane"/>
    <property type="evidence" value="ECO:0007669"/>
    <property type="project" value="UniProtKB-SubCell"/>
</dbReference>
<evidence type="ECO:0000256" key="2">
    <source>
        <dbReference type="ARBA" id="ARBA00023136"/>
    </source>
</evidence>
<reference evidence="5" key="1">
    <citation type="submission" date="2017-09" db="EMBL/GenBank/DDBJ databases">
        <authorList>
            <person name="Varghese N."/>
            <person name="Submissions S."/>
        </authorList>
    </citation>
    <scope>NUCLEOTIDE SEQUENCE [LARGE SCALE GENOMIC DNA]</scope>
    <source>
        <strain evidence="5">CGMCC 1.12803</strain>
    </source>
</reference>
<proteinExistence type="predicted"/>
<dbReference type="Gene3D" id="2.40.170.20">
    <property type="entry name" value="TonB-dependent receptor, beta-barrel domain"/>
    <property type="match status" value="1"/>
</dbReference>
<dbReference type="InterPro" id="IPR036942">
    <property type="entry name" value="Beta-barrel_TonB_sf"/>
</dbReference>
<sequence length="756" mass="85434">MKHLKVTLSVIFFLSTLFSYGQHNFKGLILDAKDNKPITKANVSDGFKTVLSDSSGLFSISLLKNLTLKVSSIGYLPLNYSFTSKKMFDTLYLNPKDEQLLQVEIATKKSKLNNTLASSNYFLFKGADLSRIPSLFGNSDILSALKTLPGIGKGGEGNGGLYVRGGSSGQNMVLFNDAVIYQPTHLLGIFSVFSSYFVDNVKLYKSGLPSYYRGRLSSVIDITSNTKIADSLNGNASIGMISADTSIDIPLSNNWSVTVGGRTSFMNLFLWPIHNKTEKGSQIGYDFYDINLNSSFRSGKNKFFLSAYHGKDIFDIDITSAVLTNKMKWSNDALSLSWTRPIDTNVVLRSTLAHSGYNFDFNISQENSQIGVLSSIRDLKISNFLTFFLSKQTINLGVEFSSQQIKPNIPSLINQDFAFDFGPDKTFYVNDFAIFANNDIFFEKITVTPGVRLNFSSVKNKRGNESSFSSFWLLEPSLLVKYNFNRDLSLRVTANKNYQTIHLLPISSSSFPSDFWIPSFNQIKPQYVYQLSVGLFKDWTNFEAYVDFFHKNMQRVIEFNGGIGSLIDNLNIEENVITGKGKVLGVEFYIKKRTGRLQTTFAYTLSKSTRIFPEINRGKQFPFRFDRPHDINITSSFHLNKKWAFSLLFTYASGNTYTAPIGRYIIEDNVVNEYGLFNAARMPDYHRLDFSVAYMFSHKKALKSELLLSVYNVYNRANPIFAYYDYKGNLSTSVIISQKQLALLPIFPSLTYKIKF</sequence>